<evidence type="ECO:0000313" key="3">
    <source>
        <dbReference type="Proteomes" id="UP000183952"/>
    </source>
</evidence>
<gene>
    <name evidence="2" type="ORF">SAMN02745248_00239</name>
</gene>
<proteinExistence type="predicted"/>
<keyword evidence="1" id="KW-0812">Transmembrane</keyword>
<dbReference type="AlphaFoldDB" id="A0A1M6JLZ9"/>
<accession>A0A1M6JLZ9</accession>
<evidence type="ECO:0000313" key="2">
    <source>
        <dbReference type="EMBL" id="SHJ47693.1"/>
    </source>
</evidence>
<keyword evidence="1" id="KW-0472">Membrane</keyword>
<feature type="transmembrane region" description="Helical" evidence="1">
    <location>
        <begin position="6"/>
        <end position="36"/>
    </location>
</feature>
<dbReference type="EMBL" id="FRAD01000003">
    <property type="protein sequence ID" value="SHJ47693.1"/>
    <property type="molecule type" value="Genomic_DNA"/>
</dbReference>
<protein>
    <submittedName>
        <fullName evidence="2">Uncharacterized protein</fullName>
    </submittedName>
</protein>
<dbReference type="Proteomes" id="UP000183952">
    <property type="component" value="Unassembled WGS sequence"/>
</dbReference>
<name>A0A1M6JLZ9_9CLOT</name>
<dbReference type="RefSeq" id="WP_072901393.1">
    <property type="nucleotide sequence ID" value="NZ_FRAD01000003.1"/>
</dbReference>
<organism evidence="2 3">
    <name type="scientific">Hathewaya proteolytica DSM 3090</name>
    <dbReference type="NCBI Taxonomy" id="1121331"/>
    <lineage>
        <taxon>Bacteria</taxon>
        <taxon>Bacillati</taxon>
        <taxon>Bacillota</taxon>
        <taxon>Clostridia</taxon>
        <taxon>Eubacteriales</taxon>
        <taxon>Clostridiaceae</taxon>
        <taxon>Hathewaya</taxon>
    </lineage>
</organism>
<keyword evidence="1" id="KW-1133">Transmembrane helix</keyword>
<sequence length="83" mass="9632">MSIPWFTLFFTLFILLGAVFSTESLLVWIVTIVFIYRILKYCNNIYKTSMAKLKYCIINTLVPLLIIFLLNKAFDIGTKMLLG</sequence>
<evidence type="ECO:0000256" key="1">
    <source>
        <dbReference type="SAM" id="Phobius"/>
    </source>
</evidence>
<reference evidence="2 3" key="1">
    <citation type="submission" date="2016-11" db="EMBL/GenBank/DDBJ databases">
        <authorList>
            <person name="Jaros S."/>
            <person name="Januszkiewicz K."/>
            <person name="Wedrychowicz H."/>
        </authorList>
    </citation>
    <scope>NUCLEOTIDE SEQUENCE [LARGE SCALE GENOMIC DNA]</scope>
    <source>
        <strain evidence="2 3">DSM 3090</strain>
    </source>
</reference>
<dbReference type="STRING" id="1121331.SAMN02745248_00239"/>
<feature type="transmembrane region" description="Helical" evidence="1">
    <location>
        <begin position="56"/>
        <end position="74"/>
    </location>
</feature>
<keyword evidence="3" id="KW-1185">Reference proteome</keyword>